<accession>A0A9D2BU89</accession>
<comment type="caution">
    <text evidence="10">The sequence shown here is derived from an EMBL/GenBank/DDBJ whole genome shotgun (WGS) entry which is preliminary data.</text>
</comment>
<dbReference type="Proteomes" id="UP000886751">
    <property type="component" value="Unassembled WGS sequence"/>
</dbReference>
<evidence type="ECO:0000313" key="10">
    <source>
        <dbReference type="EMBL" id="HIX94388.1"/>
    </source>
</evidence>
<dbReference type="PANTHER" id="PTHR21716">
    <property type="entry name" value="TRANSMEMBRANE PROTEIN"/>
    <property type="match status" value="1"/>
</dbReference>
<reference evidence="10" key="2">
    <citation type="submission" date="2021-04" db="EMBL/GenBank/DDBJ databases">
        <authorList>
            <person name="Gilroy R."/>
        </authorList>
    </citation>
    <scope>NUCLEOTIDE SEQUENCE</scope>
    <source>
        <strain evidence="10">ChiHecec2B26-7398</strain>
    </source>
</reference>
<dbReference type="EMBL" id="DXEI01000048">
    <property type="protein sequence ID" value="HIX94388.1"/>
    <property type="molecule type" value="Genomic_DNA"/>
</dbReference>
<keyword evidence="6 9" id="KW-1133">Transmembrane helix</keyword>
<feature type="transmembrane region" description="Helical" evidence="9">
    <location>
        <begin position="37"/>
        <end position="61"/>
    </location>
</feature>
<feature type="transmembrane region" description="Helical" evidence="9">
    <location>
        <begin position="258"/>
        <end position="279"/>
    </location>
</feature>
<feature type="transmembrane region" description="Helical" evidence="9">
    <location>
        <begin position="285"/>
        <end position="306"/>
    </location>
</feature>
<evidence type="ECO:0000256" key="5">
    <source>
        <dbReference type="ARBA" id="ARBA00022692"/>
    </source>
</evidence>
<feature type="transmembrane region" description="Helical" evidence="9">
    <location>
        <begin position="167"/>
        <end position="192"/>
    </location>
</feature>
<keyword evidence="3" id="KW-0813">Transport</keyword>
<evidence type="ECO:0000256" key="4">
    <source>
        <dbReference type="ARBA" id="ARBA00022475"/>
    </source>
</evidence>
<dbReference type="GO" id="GO:0055085">
    <property type="term" value="P:transmembrane transport"/>
    <property type="evidence" value="ECO:0007669"/>
    <property type="project" value="TreeGrafter"/>
</dbReference>
<proteinExistence type="inferred from homology"/>
<organism evidence="10 11">
    <name type="scientific">Candidatus Gemmiger excrementipullorum</name>
    <dbReference type="NCBI Taxonomy" id="2838610"/>
    <lineage>
        <taxon>Bacteria</taxon>
        <taxon>Bacillati</taxon>
        <taxon>Bacillota</taxon>
        <taxon>Clostridia</taxon>
        <taxon>Eubacteriales</taxon>
        <taxon>Gemmiger</taxon>
    </lineage>
</organism>
<gene>
    <name evidence="10" type="ORF">H9846_02915</name>
</gene>
<comment type="similarity">
    <text evidence="2">Belongs to the autoinducer-2 exporter (AI-2E) (TC 2.A.86) family.</text>
</comment>
<dbReference type="AlphaFoldDB" id="A0A9D2BU89"/>
<evidence type="ECO:0000256" key="6">
    <source>
        <dbReference type="ARBA" id="ARBA00022989"/>
    </source>
</evidence>
<evidence type="ECO:0000256" key="3">
    <source>
        <dbReference type="ARBA" id="ARBA00022448"/>
    </source>
</evidence>
<dbReference type="Pfam" id="PF01594">
    <property type="entry name" value="AI-2E_transport"/>
    <property type="match status" value="1"/>
</dbReference>
<dbReference type="GO" id="GO:0005886">
    <property type="term" value="C:plasma membrane"/>
    <property type="evidence" value="ECO:0007669"/>
    <property type="project" value="UniProtKB-SubCell"/>
</dbReference>
<evidence type="ECO:0000256" key="7">
    <source>
        <dbReference type="ARBA" id="ARBA00023136"/>
    </source>
</evidence>
<evidence type="ECO:0000313" key="11">
    <source>
        <dbReference type="Proteomes" id="UP000886751"/>
    </source>
</evidence>
<feature type="transmembrane region" description="Helical" evidence="9">
    <location>
        <begin position="318"/>
        <end position="337"/>
    </location>
</feature>
<protein>
    <submittedName>
        <fullName evidence="10">AI-2E family transporter</fullName>
    </submittedName>
</protein>
<keyword evidence="7 9" id="KW-0472">Membrane</keyword>
<feature type="transmembrane region" description="Helical" evidence="9">
    <location>
        <begin position="12"/>
        <end position="31"/>
    </location>
</feature>
<name>A0A9D2BU89_9FIRM</name>
<feature type="transmembrane region" description="Helical" evidence="9">
    <location>
        <begin position="233"/>
        <end position="251"/>
    </location>
</feature>
<dbReference type="PANTHER" id="PTHR21716:SF53">
    <property type="entry name" value="PERMEASE PERM-RELATED"/>
    <property type="match status" value="1"/>
</dbReference>
<feature type="compositionally biased region" description="Acidic residues" evidence="8">
    <location>
        <begin position="390"/>
        <end position="401"/>
    </location>
</feature>
<comment type="subcellular location">
    <subcellularLocation>
        <location evidence="1">Cell membrane</location>
        <topology evidence="1">Multi-pass membrane protein</topology>
    </subcellularLocation>
</comment>
<evidence type="ECO:0000256" key="9">
    <source>
        <dbReference type="SAM" id="Phobius"/>
    </source>
</evidence>
<evidence type="ECO:0000256" key="1">
    <source>
        <dbReference type="ARBA" id="ARBA00004651"/>
    </source>
</evidence>
<keyword evidence="4" id="KW-1003">Cell membrane</keyword>
<evidence type="ECO:0000256" key="8">
    <source>
        <dbReference type="SAM" id="MobiDB-lite"/>
    </source>
</evidence>
<feature type="transmembrane region" description="Helical" evidence="9">
    <location>
        <begin position="81"/>
        <end position="103"/>
    </location>
</feature>
<keyword evidence="5 9" id="KW-0812">Transmembrane</keyword>
<evidence type="ECO:0000256" key="2">
    <source>
        <dbReference type="ARBA" id="ARBA00009773"/>
    </source>
</evidence>
<dbReference type="InterPro" id="IPR002549">
    <property type="entry name" value="AI-2E-like"/>
</dbReference>
<reference evidence="10" key="1">
    <citation type="journal article" date="2021" name="PeerJ">
        <title>Extensive microbial diversity within the chicken gut microbiome revealed by metagenomics and culture.</title>
        <authorList>
            <person name="Gilroy R."/>
            <person name="Ravi A."/>
            <person name="Getino M."/>
            <person name="Pursley I."/>
            <person name="Horton D.L."/>
            <person name="Alikhan N.F."/>
            <person name="Baker D."/>
            <person name="Gharbi K."/>
            <person name="Hall N."/>
            <person name="Watson M."/>
            <person name="Adriaenssens E.M."/>
            <person name="Foster-Nyarko E."/>
            <person name="Jarju S."/>
            <person name="Secka A."/>
            <person name="Antonio M."/>
            <person name="Oren A."/>
            <person name="Chaudhuri R.R."/>
            <person name="La Ragione R."/>
            <person name="Hildebrand F."/>
            <person name="Pallen M.J."/>
        </authorList>
    </citation>
    <scope>NUCLEOTIDE SEQUENCE</scope>
    <source>
        <strain evidence="10">ChiHecec2B26-7398</strain>
    </source>
</reference>
<feature type="region of interest" description="Disordered" evidence="8">
    <location>
        <begin position="378"/>
        <end position="401"/>
    </location>
</feature>
<sequence>MNKKFWLEKPPASMLDWLCLVFAGVAFYLFLSNLNYVLGGVQALLGILSPFAGGVVIAFVLDPLVETLHRAWMRGNPKLRWAAILLAYLTALLLLGLLGWLVLPQIGSSFVMLFTSLPGYIAGVRDTLLLVQRDYGLPVQHALELLEDSEVLMQEIYSLATSAMPQIVATLGSVASNFVAVFTAVASSIYMLSGKGRLLHQLRTVTRAFLPPPAAEQVLRLCHFANLNFTGFYVGKVIDSAIIGVLTFVLMSLLRLDFALLISVFVGITNIIPVFGPFIGAIPSLFILLLVDPLQALIFAVLILIIQQLDGNFIGPKILGQSIGISSLWVLFAIVVGGDLFGLPGMVIGVPLFATLYGLLYEAVAALLRRRGIDAEGEPLDGAPPAEAQDTAEDADAALTH</sequence>
<feature type="transmembrane region" description="Helical" evidence="9">
    <location>
        <begin position="343"/>
        <end position="361"/>
    </location>
</feature>